<proteinExistence type="predicted"/>
<evidence type="ECO:0000313" key="3">
    <source>
        <dbReference type="Proteomes" id="UP000824469"/>
    </source>
</evidence>
<name>A0AA38C8Y8_TAXCH</name>
<organism evidence="2 3">
    <name type="scientific">Taxus chinensis</name>
    <name type="common">Chinese yew</name>
    <name type="synonym">Taxus wallichiana var. chinensis</name>
    <dbReference type="NCBI Taxonomy" id="29808"/>
    <lineage>
        <taxon>Eukaryota</taxon>
        <taxon>Viridiplantae</taxon>
        <taxon>Streptophyta</taxon>
        <taxon>Embryophyta</taxon>
        <taxon>Tracheophyta</taxon>
        <taxon>Spermatophyta</taxon>
        <taxon>Pinopsida</taxon>
        <taxon>Pinidae</taxon>
        <taxon>Conifers II</taxon>
        <taxon>Cupressales</taxon>
        <taxon>Taxaceae</taxon>
        <taxon>Taxus</taxon>
    </lineage>
</organism>
<comment type="caution">
    <text evidence="2">The sequence shown here is derived from an EMBL/GenBank/DDBJ whole genome shotgun (WGS) entry which is preliminary data.</text>
</comment>
<gene>
    <name evidence="2" type="ORF">KI387_039478</name>
</gene>
<protein>
    <submittedName>
        <fullName evidence="2">Uncharacterized protein</fullName>
    </submittedName>
</protein>
<dbReference type="EMBL" id="JAHRHJ020000011">
    <property type="protein sequence ID" value="KAH9295890.1"/>
    <property type="molecule type" value="Genomic_DNA"/>
</dbReference>
<accession>A0AA38C8Y8</accession>
<dbReference type="Proteomes" id="UP000824469">
    <property type="component" value="Unassembled WGS sequence"/>
</dbReference>
<keyword evidence="3" id="KW-1185">Reference proteome</keyword>
<feature type="region of interest" description="Disordered" evidence="1">
    <location>
        <begin position="203"/>
        <end position="226"/>
    </location>
</feature>
<evidence type="ECO:0000313" key="2">
    <source>
        <dbReference type="EMBL" id="KAH9295890.1"/>
    </source>
</evidence>
<dbReference type="AlphaFoldDB" id="A0AA38C8Y8"/>
<sequence length="251" mass="27248">LLAEFYDGSIMFHFGVLPETDEASDIPQQTQICETDGNFVKNSEAGVSAVDVCKLKGDNKIQCKDFVEENNMSVDREELDGFSAKRMKMCEDNGGRVVDVRLENSVFDLKENSRIEAGKCQVMSGFSAKLKEDSVGDFDTEGACEEKKWLAGDGIGSGAVRNVTAHLLGKVCESSLNDEMKLKDGDRFHSHVELTVLAHTVPEPVGKHGENLAGSGADATRKVDDITVEPIDKLGQQVNCNGRSNEGASEQ</sequence>
<reference evidence="2 3" key="1">
    <citation type="journal article" date="2021" name="Nat. Plants">
        <title>The Taxus genome provides insights into paclitaxel biosynthesis.</title>
        <authorList>
            <person name="Xiong X."/>
            <person name="Gou J."/>
            <person name="Liao Q."/>
            <person name="Li Y."/>
            <person name="Zhou Q."/>
            <person name="Bi G."/>
            <person name="Li C."/>
            <person name="Du R."/>
            <person name="Wang X."/>
            <person name="Sun T."/>
            <person name="Guo L."/>
            <person name="Liang H."/>
            <person name="Lu P."/>
            <person name="Wu Y."/>
            <person name="Zhang Z."/>
            <person name="Ro D.K."/>
            <person name="Shang Y."/>
            <person name="Huang S."/>
            <person name="Yan J."/>
        </authorList>
    </citation>
    <scope>NUCLEOTIDE SEQUENCE [LARGE SCALE GENOMIC DNA]</scope>
    <source>
        <strain evidence="2">Ta-2019</strain>
    </source>
</reference>
<feature type="non-terminal residue" evidence="2">
    <location>
        <position position="1"/>
    </location>
</feature>
<evidence type="ECO:0000256" key="1">
    <source>
        <dbReference type="SAM" id="MobiDB-lite"/>
    </source>
</evidence>
<feature type="non-terminal residue" evidence="2">
    <location>
        <position position="251"/>
    </location>
</feature>